<dbReference type="PANTHER" id="PTHR31147:SF1">
    <property type="entry name" value="ACYL TRANSFERASE 4"/>
    <property type="match status" value="1"/>
</dbReference>
<reference evidence="6" key="1">
    <citation type="submission" date="2025-08" db="UniProtKB">
        <authorList>
            <consortium name="RefSeq"/>
        </authorList>
    </citation>
    <scope>IDENTIFICATION</scope>
</reference>
<dbReference type="AlphaFoldDB" id="A0A1U8AYB3"/>
<proteinExistence type="inferred from homology"/>
<evidence type="ECO:0000256" key="4">
    <source>
        <dbReference type="SAM" id="MobiDB-lite"/>
    </source>
</evidence>
<dbReference type="eggNOG" id="ENOG502QQHA">
    <property type="taxonomic scope" value="Eukaryota"/>
</dbReference>
<comment type="similarity">
    <text evidence="1">Belongs to the plant acyltransferase family.</text>
</comment>
<evidence type="ECO:0000313" key="6">
    <source>
        <dbReference type="RefSeq" id="XP_010268378.1"/>
    </source>
</evidence>
<keyword evidence="5" id="KW-1185">Reference proteome</keyword>
<dbReference type="Proteomes" id="UP000189703">
    <property type="component" value="Unplaced"/>
</dbReference>
<feature type="compositionally biased region" description="Pro residues" evidence="4">
    <location>
        <begin position="204"/>
        <end position="216"/>
    </location>
</feature>
<dbReference type="FunCoup" id="A0A1U8AYB3">
    <property type="interactions" value="4"/>
</dbReference>
<dbReference type="PANTHER" id="PTHR31147">
    <property type="entry name" value="ACYL TRANSFERASE 4"/>
    <property type="match status" value="1"/>
</dbReference>
<gene>
    <name evidence="6" type="primary">LOC104605348</name>
</gene>
<dbReference type="GO" id="GO:0016746">
    <property type="term" value="F:acyltransferase activity"/>
    <property type="evidence" value="ECO:0007669"/>
    <property type="project" value="UniProtKB-KW"/>
</dbReference>
<feature type="region of interest" description="Disordered" evidence="4">
    <location>
        <begin position="195"/>
        <end position="217"/>
    </location>
</feature>
<evidence type="ECO:0000313" key="5">
    <source>
        <dbReference type="Proteomes" id="UP000189703"/>
    </source>
</evidence>
<dbReference type="InterPro" id="IPR050898">
    <property type="entry name" value="Plant_acyltransferase"/>
</dbReference>
<dbReference type="RefSeq" id="XP_010268378.1">
    <property type="nucleotide sequence ID" value="XM_010270076.1"/>
</dbReference>
<keyword evidence="2" id="KW-0808">Transferase</keyword>
<keyword evidence="3" id="KW-0012">Acyltransferase</keyword>
<dbReference type="OrthoDB" id="444127at2759"/>
<dbReference type="OMA" id="IWARELV"/>
<dbReference type="InterPro" id="IPR023213">
    <property type="entry name" value="CAT-like_dom_sf"/>
</dbReference>
<evidence type="ECO:0000256" key="3">
    <source>
        <dbReference type="ARBA" id="ARBA00023315"/>
    </source>
</evidence>
<organism evidence="5 6">
    <name type="scientific">Nelumbo nucifera</name>
    <name type="common">Sacred lotus</name>
    <dbReference type="NCBI Taxonomy" id="4432"/>
    <lineage>
        <taxon>Eukaryota</taxon>
        <taxon>Viridiplantae</taxon>
        <taxon>Streptophyta</taxon>
        <taxon>Embryophyta</taxon>
        <taxon>Tracheophyta</taxon>
        <taxon>Spermatophyta</taxon>
        <taxon>Magnoliopsida</taxon>
        <taxon>Proteales</taxon>
        <taxon>Nelumbonaceae</taxon>
        <taxon>Nelumbo</taxon>
    </lineage>
</organism>
<dbReference type="GeneID" id="104605348"/>
<dbReference type="KEGG" id="nnu:104605348"/>
<dbReference type="Gene3D" id="3.30.559.10">
    <property type="entry name" value="Chloramphenicol acetyltransferase-like domain"/>
    <property type="match status" value="2"/>
</dbReference>
<protein>
    <submittedName>
        <fullName evidence="6">10-deacetylbaccatin III 10-O-acetyltransferase-like</fullName>
    </submittedName>
</protein>
<evidence type="ECO:0000256" key="2">
    <source>
        <dbReference type="ARBA" id="ARBA00022679"/>
    </source>
</evidence>
<sequence>MTFSVIRSARSMVRPSGPTPSGVLDLSFIDGMPALRTKVRALHVFRHGQEAAKVISEALSKALVPYYPMAGRLKESSQGVLQISCTGEGIWFVQASANCSLETVNYFDNVGMTPNDKLLPDQPFEANGMDPLVQMQVTEFTCSGFVIGFIFCHAICDGLGMAQFLNAVGEFARGLQQPSVAPVWLREIIPTPPRLLRAATGPTPRRPPPPSSPPLTMPDYKLQHATIDISPDGINQLKGEFLELTGRTCSTFEVVAACLWSCRTRAIDFKRGTQVKLVYLANGRHLFNPPLPKGFYGNCFFPINVTVSSEALSQASIAEVIKLIQEARSRELIEFTKWLDGDSGEAGADSYAPSVIYSRLVVSEWGRLGLNQVDYGWGRPVHLVPIEGSTIAPVAIIGYPPTPKKGIRLMTWSVKGAHLPCFLEQMMNLGLDGSGVSLGLLRSASL</sequence>
<name>A0A1U8AYB3_NELNU</name>
<dbReference type="Pfam" id="PF02458">
    <property type="entry name" value="Transferase"/>
    <property type="match status" value="1"/>
</dbReference>
<accession>A0A1U8AYB3</accession>
<evidence type="ECO:0000256" key="1">
    <source>
        <dbReference type="ARBA" id="ARBA00009861"/>
    </source>
</evidence>